<dbReference type="InterPro" id="IPR036890">
    <property type="entry name" value="HATPase_C_sf"/>
</dbReference>
<dbReference type="RefSeq" id="WP_194423930.1">
    <property type="nucleotide sequence ID" value="NZ_BAAAPT010000001.1"/>
</dbReference>
<keyword evidence="2" id="KW-0812">Transmembrane</keyword>
<feature type="transmembrane region" description="Helical" evidence="2">
    <location>
        <begin position="329"/>
        <end position="351"/>
    </location>
</feature>
<evidence type="ECO:0008006" key="5">
    <source>
        <dbReference type="Google" id="ProtNLM"/>
    </source>
</evidence>
<keyword evidence="2" id="KW-1133">Transmembrane helix</keyword>
<gene>
    <name evidence="3" type="ORF">R2Q92_05540</name>
</gene>
<feature type="transmembrane region" description="Helical" evidence="2">
    <location>
        <begin position="74"/>
        <end position="94"/>
    </location>
</feature>
<feature type="region of interest" description="Disordered" evidence="1">
    <location>
        <begin position="243"/>
        <end position="264"/>
    </location>
</feature>
<reference evidence="3 4" key="1">
    <citation type="submission" date="2023-10" db="EMBL/GenBank/DDBJ databases">
        <title>Microbacterium xanthum sp. nov., isolated from seaweed.</title>
        <authorList>
            <person name="Lee S.D."/>
        </authorList>
    </citation>
    <scope>NUCLEOTIDE SEQUENCE [LARGE SCALE GENOMIC DNA]</scope>
    <source>
        <strain evidence="3 4">KCTC 19124</strain>
    </source>
</reference>
<proteinExistence type="predicted"/>
<feature type="transmembrane region" description="Helical" evidence="2">
    <location>
        <begin position="357"/>
        <end position="379"/>
    </location>
</feature>
<name>A0ABU5N5D1_9MICO</name>
<keyword evidence="4" id="KW-1185">Reference proteome</keyword>
<keyword evidence="2" id="KW-0472">Membrane</keyword>
<dbReference type="Proteomes" id="UP001291912">
    <property type="component" value="Unassembled WGS sequence"/>
</dbReference>
<sequence>MPHPEPVFARARVGVEKAVRRARNVVVRGSAIWWDAVSGGAFYNTWSTGLSFVLATFISVPTFSHGAFEGYAKAVVVAAISWVVLAILVAPAAFAERRLPGRVARASTVLVALVVASCLRTPLNDLLGHLLWATSSEGDFGPRIATNITWALLLFSLVAVTHTQYAQRRVTTERLENALATMRTRLARARAQSESTRALLADTAHRLRDAREQLLAGDLDFDAVRAYADQVRAESHLIERRADDVAEEVSTPEGRDRPSRPHRSLSERLVATPRLVVALLYVAGTVPFSFAAGGAHVVLVGAVGIAAIDLAAGAVVRRVIPPRGARHRAPLYIAVWLIAGVAACAMTYALVPGIGVLGLTGMILVPGMVVALALCIDAIQEAREVARRSEELLPQVAREAGEETSRAIDPLRAAVDLLHGGVQGRCVVFAAHVDEGQATERHVADFRRLTDDIFDRLLDEQACQAAEEETGIVLRETEPGAGPIERILGAWGAIMEISVRTSDRAAVALTDAATADQVVDVVNEALVNAVKHSGARAALVRLTVAADGRLRVRAISRGTLSDPDAQRPGIGTSSLDATVTQSGDDVVFDARLPWRDPAAMIF</sequence>
<protein>
    <recommendedName>
        <fullName evidence="5">Signal transduction histidine kinase</fullName>
    </recommendedName>
</protein>
<feature type="transmembrane region" description="Helical" evidence="2">
    <location>
        <begin position="49"/>
        <end position="68"/>
    </location>
</feature>
<evidence type="ECO:0000256" key="1">
    <source>
        <dbReference type="SAM" id="MobiDB-lite"/>
    </source>
</evidence>
<feature type="transmembrane region" description="Helical" evidence="2">
    <location>
        <begin position="143"/>
        <end position="160"/>
    </location>
</feature>
<comment type="caution">
    <text evidence="3">The sequence shown here is derived from an EMBL/GenBank/DDBJ whole genome shotgun (WGS) entry which is preliminary data.</text>
</comment>
<feature type="transmembrane region" description="Helical" evidence="2">
    <location>
        <begin position="296"/>
        <end position="317"/>
    </location>
</feature>
<evidence type="ECO:0000256" key="2">
    <source>
        <dbReference type="SAM" id="Phobius"/>
    </source>
</evidence>
<feature type="transmembrane region" description="Helical" evidence="2">
    <location>
        <begin position="269"/>
        <end position="290"/>
    </location>
</feature>
<evidence type="ECO:0000313" key="4">
    <source>
        <dbReference type="Proteomes" id="UP001291912"/>
    </source>
</evidence>
<accession>A0ABU5N5D1</accession>
<dbReference type="Gene3D" id="3.30.565.10">
    <property type="entry name" value="Histidine kinase-like ATPase, C-terminal domain"/>
    <property type="match status" value="1"/>
</dbReference>
<dbReference type="EMBL" id="JAWJYN010000001">
    <property type="protein sequence ID" value="MDZ8161293.1"/>
    <property type="molecule type" value="Genomic_DNA"/>
</dbReference>
<evidence type="ECO:0000313" key="3">
    <source>
        <dbReference type="EMBL" id="MDZ8161293.1"/>
    </source>
</evidence>
<organism evidence="3 4">
    <name type="scientific">Microbacterium aquimaris</name>
    <dbReference type="NCBI Taxonomy" id="459816"/>
    <lineage>
        <taxon>Bacteria</taxon>
        <taxon>Bacillati</taxon>
        <taxon>Actinomycetota</taxon>
        <taxon>Actinomycetes</taxon>
        <taxon>Micrococcales</taxon>
        <taxon>Microbacteriaceae</taxon>
        <taxon>Microbacterium</taxon>
    </lineage>
</organism>